<dbReference type="GO" id="GO:0005524">
    <property type="term" value="F:ATP binding"/>
    <property type="evidence" value="ECO:0007669"/>
    <property type="project" value="UniProtKB-UniRule"/>
</dbReference>
<keyword evidence="5 9" id="KW-0547">Nucleotide-binding</keyword>
<evidence type="ECO:0000256" key="7">
    <source>
        <dbReference type="ARBA" id="ARBA00022840"/>
    </source>
</evidence>
<dbReference type="OrthoDB" id="9803155at2"/>
<accession>A0A3S9MYL6</accession>
<evidence type="ECO:0000313" key="11">
    <source>
        <dbReference type="EMBL" id="AZQ44346.1"/>
    </source>
</evidence>
<name>A0A3S9MYL6_9FLAO</name>
<proteinExistence type="inferred from homology"/>
<keyword evidence="3 9" id="KW-0028">Amino-acid biosynthesis</keyword>
<dbReference type="Pfam" id="PF00696">
    <property type="entry name" value="AA_kinase"/>
    <property type="match status" value="1"/>
</dbReference>
<reference evidence="11 12" key="1">
    <citation type="submission" date="2018-12" db="EMBL/GenBank/DDBJ databases">
        <title>Complete genome of Nonlabens sp. MJ115.</title>
        <authorList>
            <person name="Choi H.S."/>
            <person name="Jung J."/>
        </authorList>
    </citation>
    <scope>NUCLEOTIDE SEQUENCE [LARGE SCALE GENOMIC DNA]</scope>
    <source>
        <strain evidence="11 12">MJ115</strain>
    </source>
</reference>
<keyword evidence="7 9" id="KW-0067">ATP-binding</keyword>
<keyword evidence="9" id="KW-0963">Cytoplasm</keyword>
<comment type="similarity">
    <text evidence="9">Belongs to the acetylglutamate kinase family. ArgB subfamily.</text>
</comment>
<keyword evidence="2 9" id="KW-0055">Arginine biosynthesis</keyword>
<feature type="binding site" evidence="9">
    <location>
        <position position="64"/>
    </location>
    <ligand>
        <name>substrate</name>
    </ligand>
</feature>
<dbReference type="PANTHER" id="PTHR23342:SF0">
    <property type="entry name" value="N-ACETYLGLUTAMATE SYNTHASE, MITOCHONDRIAL"/>
    <property type="match status" value="1"/>
</dbReference>
<evidence type="ECO:0000256" key="1">
    <source>
        <dbReference type="ARBA" id="ARBA00004828"/>
    </source>
</evidence>
<comment type="subcellular location">
    <subcellularLocation>
        <location evidence="9">Cytoplasm</location>
    </subcellularLocation>
</comment>
<feature type="binding site" evidence="9">
    <location>
        <position position="159"/>
    </location>
    <ligand>
        <name>substrate</name>
    </ligand>
</feature>
<evidence type="ECO:0000259" key="10">
    <source>
        <dbReference type="Pfam" id="PF00696"/>
    </source>
</evidence>
<dbReference type="InterPro" id="IPR036393">
    <property type="entry name" value="AceGlu_kinase-like_sf"/>
</dbReference>
<dbReference type="GO" id="GO:0005737">
    <property type="term" value="C:cytoplasm"/>
    <property type="evidence" value="ECO:0007669"/>
    <property type="project" value="UniProtKB-SubCell"/>
</dbReference>
<feature type="site" description="Transition state stabilizer" evidence="9">
    <location>
        <position position="10"/>
    </location>
</feature>
<sequence>MKMNDLKIIKIGGKLIDDEAMLNAFLKDFAEIKEPKVLIHGGGTIASQISNELGITVKQIDGRRITDDATLDIITMAYAGKINKNIVARLQALDCNALGLTGADGNSITSKIRDKSPIDFGHVGDPVKVNTTFIQSLLDQEITSVFCAITHDGAGQLLNTNADTVAAVLSSAFALRNEPAGERRPEFVEGRRPKPVEEKAYRTKLYYCFEKAGVLRNINDESSLIEHINFKQYQQLKNDGVIADGMLPKLQNSFEALENGVSSVHIGLPSMINSNINHTTLSL</sequence>
<evidence type="ECO:0000256" key="6">
    <source>
        <dbReference type="ARBA" id="ARBA00022777"/>
    </source>
</evidence>
<dbReference type="EMBL" id="CP034549">
    <property type="protein sequence ID" value="AZQ44346.1"/>
    <property type="molecule type" value="Genomic_DNA"/>
</dbReference>
<dbReference type="InterPro" id="IPR001048">
    <property type="entry name" value="Asp/Glu/Uridylate_kinase"/>
</dbReference>
<dbReference type="GO" id="GO:0042450">
    <property type="term" value="P:L-arginine biosynthetic process via ornithine"/>
    <property type="evidence" value="ECO:0007669"/>
    <property type="project" value="UniProtKB-UniRule"/>
</dbReference>
<dbReference type="SUPFAM" id="SSF53633">
    <property type="entry name" value="Carbamate kinase-like"/>
    <property type="match status" value="2"/>
</dbReference>
<dbReference type="PIRSF" id="PIRSF000728">
    <property type="entry name" value="NAGK"/>
    <property type="match status" value="1"/>
</dbReference>
<feature type="binding site" evidence="9">
    <location>
        <begin position="42"/>
        <end position="43"/>
    </location>
    <ligand>
        <name>substrate</name>
    </ligand>
</feature>
<dbReference type="InterPro" id="IPR037528">
    <property type="entry name" value="ArgB"/>
</dbReference>
<dbReference type="Proteomes" id="UP000279600">
    <property type="component" value="Chromosome"/>
</dbReference>
<keyword evidence="12" id="KW-1185">Reference proteome</keyword>
<evidence type="ECO:0000256" key="4">
    <source>
        <dbReference type="ARBA" id="ARBA00022679"/>
    </source>
</evidence>
<comment type="function">
    <text evidence="9">Catalyzes the ATP-dependent phosphorylation of N-acetyl-L-glutamate.</text>
</comment>
<dbReference type="InterPro" id="IPR004662">
    <property type="entry name" value="AcgluKinase_fam"/>
</dbReference>
<protein>
    <recommendedName>
        <fullName evidence="9">Acetylglutamate kinase</fullName>
        <ecNumber evidence="9">2.7.2.8</ecNumber>
    </recommendedName>
    <alternativeName>
        <fullName evidence="9">N-acetyl-L-glutamate 5-phosphotransferase</fullName>
    </alternativeName>
    <alternativeName>
        <fullName evidence="9">NAG kinase</fullName>
        <shortName evidence="9">NAGK</shortName>
    </alternativeName>
</protein>
<comment type="pathway">
    <text evidence="1 9">Amino-acid biosynthesis; L-arginine biosynthesis; N(2)-acetyl-L-ornithine from L-glutamate: step 2/4.</text>
</comment>
<feature type="domain" description="Aspartate/glutamate/uridylate kinase" evidence="10">
    <location>
        <begin position="6"/>
        <end position="173"/>
    </location>
</feature>
<dbReference type="UniPathway" id="UPA00068">
    <property type="reaction ID" value="UER00107"/>
</dbReference>
<keyword evidence="4 9" id="KW-0808">Transferase</keyword>
<evidence type="ECO:0000256" key="3">
    <source>
        <dbReference type="ARBA" id="ARBA00022605"/>
    </source>
</evidence>
<dbReference type="KEGG" id="noj:EJ995_08885"/>
<dbReference type="PANTHER" id="PTHR23342">
    <property type="entry name" value="N-ACETYLGLUTAMATE SYNTHASE"/>
    <property type="match status" value="1"/>
</dbReference>
<evidence type="ECO:0000256" key="9">
    <source>
        <dbReference type="HAMAP-Rule" id="MF_00082"/>
    </source>
</evidence>
<dbReference type="EC" id="2.7.2.8" evidence="9"/>
<organism evidence="11 12">
    <name type="scientific">Nonlabens ponticola</name>
    <dbReference type="NCBI Taxonomy" id="2496866"/>
    <lineage>
        <taxon>Bacteria</taxon>
        <taxon>Pseudomonadati</taxon>
        <taxon>Bacteroidota</taxon>
        <taxon>Flavobacteriia</taxon>
        <taxon>Flavobacteriales</taxon>
        <taxon>Flavobacteriaceae</taxon>
        <taxon>Nonlabens</taxon>
    </lineage>
</organism>
<dbReference type="HAMAP" id="MF_00082">
    <property type="entry name" value="ArgB"/>
    <property type="match status" value="1"/>
</dbReference>
<keyword evidence="6 9" id="KW-0418">Kinase</keyword>
<evidence type="ECO:0000313" key="12">
    <source>
        <dbReference type="Proteomes" id="UP000279600"/>
    </source>
</evidence>
<evidence type="ECO:0000256" key="5">
    <source>
        <dbReference type="ARBA" id="ARBA00022741"/>
    </source>
</evidence>
<evidence type="ECO:0000256" key="8">
    <source>
        <dbReference type="ARBA" id="ARBA00048141"/>
    </source>
</evidence>
<dbReference type="CDD" id="cd04238">
    <property type="entry name" value="AAK_NAGK-like"/>
    <property type="match status" value="1"/>
</dbReference>
<dbReference type="Gene3D" id="3.40.1160.10">
    <property type="entry name" value="Acetylglutamate kinase-like"/>
    <property type="match status" value="2"/>
</dbReference>
<dbReference type="GO" id="GO:0003991">
    <property type="term" value="F:acetylglutamate kinase activity"/>
    <property type="evidence" value="ECO:0007669"/>
    <property type="project" value="UniProtKB-UniRule"/>
</dbReference>
<dbReference type="AlphaFoldDB" id="A0A3S9MYL6"/>
<evidence type="ECO:0000256" key="2">
    <source>
        <dbReference type="ARBA" id="ARBA00022571"/>
    </source>
</evidence>
<comment type="catalytic activity">
    <reaction evidence="8 9">
        <text>N-acetyl-L-glutamate + ATP = N-acetyl-L-glutamyl 5-phosphate + ADP</text>
        <dbReference type="Rhea" id="RHEA:14629"/>
        <dbReference type="ChEBI" id="CHEBI:30616"/>
        <dbReference type="ChEBI" id="CHEBI:44337"/>
        <dbReference type="ChEBI" id="CHEBI:57936"/>
        <dbReference type="ChEBI" id="CHEBI:456216"/>
        <dbReference type="EC" id="2.7.2.8"/>
    </reaction>
</comment>
<gene>
    <name evidence="9" type="primary">argB</name>
    <name evidence="11" type="ORF">EJ995_08885</name>
</gene>
<feature type="site" description="Transition state stabilizer" evidence="9">
    <location>
        <position position="249"/>
    </location>
</feature>